<feature type="signal peptide" evidence="1">
    <location>
        <begin position="1"/>
        <end position="19"/>
    </location>
</feature>
<name>B9SX42_RICCO</name>
<dbReference type="AlphaFoldDB" id="B9SX42"/>
<protein>
    <submittedName>
        <fullName evidence="2">Uncharacterized protein</fullName>
    </submittedName>
</protein>
<dbReference type="EMBL" id="EQ974216">
    <property type="protein sequence ID" value="EEF31829.1"/>
    <property type="molecule type" value="Genomic_DNA"/>
</dbReference>
<dbReference type="eggNOG" id="KOG0017">
    <property type="taxonomic scope" value="Eukaryota"/>
</dbReference>
<feature type="chain" id="PRO_5002889746" evidence="1">
    <location>
        <begin position="20"/>
        <end position="89"/>
    </location>
</feature>
<keyword evidence="1" id="KW-0732">Signal</keyword>
<evidence type="ECO:0000313" key="2">
    <source>
        <dbReference type="EMBL" id="EEF31829.1"/>
    </source>
</evidence>
<accession>B9SX42</accession>
<organism evidence="2 3">
    <name type="scientific">Ricinus communis</name>
    <name type="common">Castor bean</name>
    <dbReference type="NCBI Taxonomy" id="3988"/>
    <lineage>
        <taxon>Eukaryota</taxon>
        <taxon>Viridiplantae</taxon>
        <taxon>Streptophyta</taxon>
        <taxon>Embryophyta</taxon>
        <taxon>Tracheophyta</taxon>
        <taxon>Spermatophyta</taxon>
        <taxon>Magnoliopsida</taxon>
        <taxon>eudicotyledons</taxon>
        <taxon>Gunneridae</taxon>
        <taxon>Pentapetalae</taxon>
        <taxon>rosids</taxon>
        <taxon>fabids</taxon>
        <taxon>Malpighiales</taxon>
        <taxon>Euphorbiaceae</taxon>
        <taxon>Acalyphoideae</taxon>
        <taxon>Acalypheae</taxon>
        <taxon>Ricinus</taxon>
    </lineage>
</organism>
<dbReference type="Proteomes" id="UP000008311">
    <property type="component" value="Unassembled WGS sequence"/>
</dbReference>
<dbReference type="InParanoid" id="B9SX42"/>
<evidence type="ECO:0000256" key="1">
    <source>
        <dbReference type="SAM" id="SignalP"/>
    </source>
</evidence>
<proteinExistence type="predicted"/>
<reference evidence="3" key="1">
    <citation type="journal article" date="2010" name="Nat. Biotechnol.">
        <title>Draft genome sequence of the oilseed species Ricinus communis.</title>
        <authorList>
            <person name="Chan A.P."/>
            <person name="Crabtree J."/>
            <person name="Zhao Q."/>
            <person name="Lorenzi H."/>
            <person name="Orvis J."/>
            <person name="Puiu D."/>
            <person name="Melake-Berhan A."/>
            <person name="Jones K.M."/>
            <person name="Redman J."/>
            <person name="Chen G."/>
            <person name="Cahoon E.B."/>
            <person name="Gedil M."/>
            <person name="Stanke M."/>
            <person name="Haas B.J."/>
            <person name="Wortman J.R."/>
            <person name="Fraser-Liggett C.M."/>
            <person name="Ravel J."/>
            <person name="Rabinowicz P.D."/>
        </authorList>
    </citation>
    <scope>NUCLEOTIDE SEQUENCE [LARGE SCALE GENOMIC DNA]</scope>
    <source>
        <strain evidence="3">cv. Hale</strain>
    </source>
</reference>
<gene>
    <name evidence="2" type="ORF">RCOM_0304280</name>
</gene>
<evidence type="ECO:0000313" key="3">
    <source>
        <dbReference type="Proteomes" id="UP000008311"/>
    </source>
</evidence>
<sequence>MTVTLGTACSLLMYTVVSCSNRGSFLGALGLQAAIDLCVTMSKDSLPDGLAIHEISKCDHFLMKLQSNLMNRHPPPILDVCFSELLHEE</sequence>
<keyword evidence="3" id="KW-1185">Reference proteome</keyword>